<dbReference type="EMBL" id="CP000821">
    <property type="protein sequence ID" value="ABV36355.1"/>
    <property type="molecule type" value="Genomic_DNA"/>
</dbReference>
<reference evidence="1 2" key="1">
    <citation type="submission" date="2007-08" db="EMBL/GenBank/DDBJ databases">
        <title>Complete sequence of Shewanella sediminis HAW-EB3.</title>
        <authorList>
            <consortium name="US DOE Joint Genome Institute"/>
            <person name="Copeland A."/>
            <person name="Lucas S."/>
            <person name="Lapidus A."/>
            <person name="Barry K."/>
            <person name="Glavina del Rio T."/>
            <person name="Dalin E."/>
            <person name="Tice H."/>
            <person name="Pitluck S."/>
            <person name="Chertkov O."/>
            <person name="Brettin T."/>
            <person name="Bruce D."/>
            <person name="Detter J.C."/>
            <person name="Han C."/>
            <person name="Schmutz J."/>
            <person name="Larimer F."/>
            <person name="Land M."/>
            <person name="Hauser L."/>
            <person name="Kyrpides N."/>
            <person name="Kim E."/>
            <person name="Zhao J.-S."/>
            <person name="Richardson P."/>
        </authorList>
    </citation>
    <scope>NUCLEOTIDE SEQUENCE [LARGE SCALE GENOMIC DNA]</scope>
    <source>
        <strain evidence="1 2">HAW-EB3</strain>
    </source>
</reference>
<protein>
    <submittedName>
        <fullName evidence="1">Prophage MuSo1, protein Gp32, putative</fullName>
    </submittedName>
</protein>
<sequence length="44" mass="4818">MQLLSYGEFAAKDGCPFEVPGGKWLMDTQTFAALKANTSHQTLI</sequence>
<dbReference type="KEGG" id="sse:Ssed_1744"/>
<evidence type="ECO:0000313" key="2">
    <source>
        <dbReference type="Proteomes" id="UP000002015"/>
    </source>
</evidence>
<accession>A8FU32</accession>
<proteinExistence type="predicted"/>
<evidence type="ECO:0000313" key="1">
    <source>
        <dbReference type="EMBL" id="ABV36355.1"/>
    </source>
</evidence>
<gene>
    <name evidence="1" type="ordered locus">Ssed_1744</name>
</gene>
<dbReference type="HOGENOM" id="CLU_3221998_0_0_6"/>
<dbReference type="Proteomes" id="UP000002015">
    <property type="component" value="Chromosome"/>
</dbReference>
<dbReference type="AlphaFoldDB" id="A8FU32"/>
<dbReference type="STRING" id="425104.Ssed_1744"/>
<organism evidence="1 2">
    <name type="scientific">Shewanella sediminis (strain HAW-EB3)</name>
    <dbReference type="NCBI Taxonomy" id="425104"/>
    <lineage>
        <taxon>Bacteria</taxon>
        <taxon>Pseudomonadati</taxon>
        <taxon>Pseudomonadota</taxon>
        <taxon>Gammaproteobacteria</taxon>
        <taxon>Alteromonadales</taxon>
        <taxon>Shewanellaceae</taxon>
        <taxon>Shewanella</taxon>
    </lineage>
</organism>
<keyword evidence="2" id="KW-1185">Reference proteome</keyword>
<name>A8FU32_SHESH</name>